<dbReference type="AlphaFoldDB" id="A0A314YVC0"/>
<sequence length="71" mass="8245">MEVENCKTMKEIVAEEKEDNFNDEAVDPFQFCHLRSLTFSMDKQLTNDAEPRESNNLENEIGTPMQLFMNG</sequence>
<organism evidence="1 2">
    <name type="scientific">Prunus yedoensis var. nudiflora</name>
    <dbReference type="NCBI Taxonomy" id="2094558"/>
    <lineage>
        <taxon>Eukaryota</taxon>
        <taxon>Viridiplantae</taxon>
        <taxon>Streptophyta</taxon>
        <taxon>Embryophyta</taxon>
        <taxon>Tracheophyta</taxon>
        <taxon>Spermatophyta</taxon>
        <taxon>Magnoliopsida</taxon>
        <taxon>eudicotyledons</taxon>
        <taxon>Gunneridae</taxon>
        <taxon>Pentapetalae</taxon>
        <taxon>rosids</taxon>
        <taxon>fabids</taxon>
        <taxon>Rosales</taxon>
        <taxon>Rosaceae</taxon>
        <taxon>Amygdaloideae</taxon>
        <taxon>Amygdaleae</taxon>
        <taxon>Prunus</taxon>
    </lineage>
</organism>
<proteinExistence type="predicted"/>
<dbReference type="Proteomes" id="UP000250321">
    <property type="component" value="Unassembled WGS sequence"/>
</dbReference>
<evidence type="ECO:0000313" key="1">
    <source>
        <dbReference type="EMBL" id="PQQ08758.1"/>
    </source>
</evidence>
<reference evidence="1 2" key="1">
    <citation type="submission" date="2018-02" db="EMBL/GenBank/DDBJ databases">
        <title>Draft genome of wild Prunus yedoensis var. nudiflora.</title>
        <authorList>
            <person name="Baek S."/>
            <person name="Kim J.-H."/>
            <person name="Choi K."/>
            <person name="Kim G.-B."/>
            <person name="Cho A."/>
            <person name="Jang H."/>
            <person name="Shin C.-H."/>
            <person name="Yu H.-J."/>
            <person name="Mun J.-H."/>
        </authorList>
    </citation>
    <scope>NUCLEOTIDE SEQUENCE [LARGE SCALE GENOMIC DNA]</scope>
    <source>
        <strain evidence="2">cv. Jeju island</strain>
        <tissue evidence="1">Leaf</tissue>
    </source>
</reference>
<accession>A0A314YVC0</accession>
<gene>
    <name evidence="1" type="ORF">Pyn_11336</name>
</gene>
<name>A0A314YVC0_PRUYE</name>
<protein>
    <submittedName>
        <fullName evidence="1">Uncharacterized protein</fullName>
    </submittedName>
</protein>
<keyword evidence="2" id="KW-1185">Reference proteome</keyword>
<dbReference type="EMBL" id="PJQY01000669">
    <property type="protein sequence ID" value="PQQ08758.1"/>
    <property type="molecule type" value="Genomic_DNA"/>
</dbReference>
<comment type="caution">
    <text evidence="1">The sequence shown here is derived from an EMBL/GenBank/DDBJ whole genome shotgun (WGS) entry which is preliminary data.</text>
</comment>
<evidence type="ECO:0000313" key="2">
    <source>
        <dbReference type="Proteomes" id="UP000250321"/>
    </source>
</evidence>